<accession>A0A5Q0BLL3</accession>
<evidence type="ECO:0000256" key="1">
    <source>
        <dbReference type="SAM" id="MobiDB-lite"/>
    </source>
</evidence>
<dbReference type="EMBL" id="CP044205">
    <property type="protein sequence ID" value="QFY42987.1"/>
    <property type="molecule type" value="Genomic_DNA"/>
</dbReference>
<dbReference type="Proteomes" id="UP000325755">
    <property type="component" value="Chromosome"/>
</dbReference>
<dbReference type="RefSeq" id="WP_153248975.1">
    <property type="nucleotide sequence ID" value="NZ_CP044205.1"/>
</dbReference>
<feature type="region of interest" description="Disordered" evidence="1">
    <location>
        <begin position="282"/>
        <end position="307"/>
    </location>
</feature>
<sequence>MVDTSWLGKLKGSAGEAKGRLADDAAQRSAAAKEKHSIILNQNEVLTGNWDAHKVLFTTLGGKLRTITSDDLTAFRRNIQTAQANFTKGITAKQVIELSLHADRMASTEEIHMAVPVSATNGTVRYITNSGPNSKVTRHHVTVQFLNYMAEASSGAGGARKSAQRLRLAPLKFDCDCERHRYWFRYITTIGGFNAGRAETGYPKIRNPNLYGVGCKHVLRVMADIRSGGATLAFLTRLLKKGKAADNAKAAVRQAQSEAEKVAANQEKRKSAKELNAIRKAVNNATKPKNLSARSRQVKRSPDPEEAIRVNMRAMGIKDERQIESMIQLMRTQAQADK</sequence>
<name>A0A5Q0BLL3_9GAMM</name>
<dbReference type="AlphaFoldDB" id="A0A5Q0BLL3"/>
<organism evidence="2 3">
    <name type="scientific">Candidatus Methylospira mobilis</name>
    <dbReference type="NCBI Taxonomy" id="1808979"/>
    <lineage>
        <taxon>Bacteria</taxon>
        <taxon>Pseudomonadati</taxon>
        <taxon>Pseudomonadota</taxon>
        <taxon>Gammaproteobacteria</taxon>
        <taxon>Methylococcales</taxon>
        <taxon>Methylococcaceae</taxon>
        <taxon>Candidatus Methylospira</taxon>
    </lineage>
</organism>
<evidence type="ECO:0000313" key="2">
    <source>
        <dbReference type="EMBL" id="QFY42987.1"/>
    </source>
</evidence>
<dbReference type="KEGG" id="mmob:F6R98_10475"/>
<evidence type="ECO:0000313" key="3">
    <source>
        <dbReference type="Proteomes" id="UP000325755"/>
    </source>
</evidence>
<reference evidence="2 3" key="1">
    <citation type="submission" date="2019-09" db="EMBL/GenBank/DDBJ databases">
        <title>Ecophysiology of the spiral-shaped methanotroph Methylospira mobilis as revealed by the complete genome sequence.</title>
        <authorList>
            <person name="Oshkin I.Y."/>
            <person name="Dedysh S.N."/>
            <person name="Miroshnikov K."/>
            <person name="Danilova O.V."/>
            <person name="Hakobyan A."/>
            <person name="Liesack W."/>
        </authorList>
    </citation>
    <scope>NUCLEOTIDE SEQUENCE [LARGE SCALE GENOMIC DNA]</scope>
    <source>
        <strain evidence="2 3">Shm1</strain>
    </source>
</reference>
<proteinExistence type="predicted"/>
<feature type="compositionally biased region" description="Polar residues" evidence="1">
    <location>
        <begin position="283"/>
        <end position="295"/>
    </location>
</feature>
<dbReference type="InParanoid" id="A0A5Q0BLL3"/>
<gene>
    <name evidence="2" type="ORF">F6R98_10475</name>
</gene>
<keyword evidence="3" id="KW-1185">Reference proteome</keyword>
<evidence type="ECO:0008006" key="4">
    <source>
        <dbReference type="Google" id="ProtNLM"/>
    </source>
</evidence>
<dbReference type="OrthoDB" id="7060343at2"/>
<protein>
    <recommendedName>
        <fullName evidence="4">SWIM-type domain-containing protein</fullName>
    </recommendedName>
</protein>